<keyword evidence="5 9" id="KW-0732">Signal</keyword>
<dbReference type="InterPro" id="IPR036383">
    <property type="entry name" value="TSP1_rpt_sf"/>
</dbReference>
<keyword evidence="7" id="KW-1015">Disulfide bond</keyword>
<dbReference type="InterPro" id="IPR009465">
    <property type="entry name" value="Spondin_N"/>
</dbReference>
<evidence type="ECO:0000259" key="10">
    <source>
        <dbReference type="PROSITE" id="PS51020"/>
    </source>
</evidence>
<proteinExistence type="predicted"/>
<dbReference type="Pfam" id="PF06468">
    <property type="entry name" value="Spond_N"/>
    <property type="match status" value="1"/>
</dbReference>
<dbReference type="Gene3D" id="2.60.40.2130">
    <property type="entry name" value="F-spondin domain"/>
    <property type="match status" value="1"/>
</dbReference>
<comment type="caution">
    <text evidence="11">The sequence shown here is derived from an EMBL/GenBank/DDBJ whole genome shotgun (WGS) entry which is preliminary data.</text>
</comment>
<evidence type="ECO:0000313" key="12">
    <source>
        <dbReference type="Proteomes" id="UP001187531"/>
    </source>
</evidence>
<dbReference type="PANTHER" id="PTHR11311:SF15">
    <property type="entry name" value="SPONDIN-2"/>
    <property type="match status" value="1"/>
</dbReference>
<dbReference type="SMART" id="SM00209">
    <property type="entry name" value="TSP1"/>
    <property type="match status" value="1"/>
</dbReference>
<gene>
    <name evidence="11" type="ORF">QYM36_007287</name>
</gene>
<reference evidence="11" key="1">
    <citation type="submission" date="2023-07" db="EMBL/GenBank/DDBJ databases">
        <title>Chromosome-level genome assembly of Artemia franciscana.</title>
        <authorList>
            <person name="Jo E."/>
        </authorList>
    </citation>
    <scope>NUCLEOTIDE SEQUENCE</scope>
    <source>
        <tissue evidence="11">Whole body</tissue>
    </source>
</reference>
<dbReference type="NCBIfam" id="NF038123">
    <property type="entry name" value="NF038123_dom"/>
    <property type="match status" value="1"/>
</dbReference>
<evidence type="ECO:0000256" key="2">
    <source>
        <dbReference type="ARBA" id="ARBA00022525"/>
    </source>
</evidence>
<evidence type="ECO:0000256" key="9">
    <source>
        <dbReference type="SAM" id="SignalP"/>
    </source>
</evidence>
<dbReference type="InterPro" id="IPR044004">
    <property type="entry name" value="TSP1_spondin_dom"/>
</dbReference>
<evidence type="ECO:0000256" key="5">
    <source>
        <dbReference type="ARBA" id="ARBA00022729"/>
    </source>
</evidence>
<dbReference type="GO" id="GO:0031012">
    <property type="term" value="C:extracellular matrix"/>
    <property type="evidence" value="ECO:0007669"/>
    <property type="project" value="TreeGrafter"/>
</dbReference>
<dbReference type="PANTHER" id="PTHR11311">
    <property type="entry name" value="SPONDIN"/>
    <property type="match status" value="1"/>
</dbReference>
<comment type="subcellular location">
    <subcellularLocation>
        <location evidence="1">Secreted</location>
        <location evidence="1">Extracellular space</location>
        <location evidence="1">Extracellular matrix</location>
    </subcellularLocation>
</comment>
<feature type="signal peptide" evidence="9">
    <location>
        <begin position="1"/>
        <end position="23"/>
    </location>
</feature>
<dbReference type="Proteomes" id="UP001187531">
    <property type="component" value="Unassembled WGS sequence"/>
</dbReference>
<feature type="domain" description="Spondin" evidence="10">
    <location>
        <begin position="42"/>
        <end position="229"/>
    </location>
</feature>
<dbReference type="SUPFAM" id="SSF82895">
    <property type="entry name" value="TSP-1 type 1 repeat"/>
    <property type="match status" value="1"/>
</dbReference>
<accession>A0AA88HVN8</accession>
<dbReference type="Pfam" id="PF19028">
    <property type="entry name" value="TSP1_spondin"/>
    <property type="match status" value="1"/>
</dbReference>
<dbReference type="GO" id="GO:0046872">
    <property type="term" value="F:metal ion binding"/>
    <property type="evidence" value="ECO:0007669"/>
    <property type="project" value="UniProtKB-KW"/>
</dbReference>
<dbReference type="AlphaFoldDB" id="A0AA88HVN8"/>
<dbReference type="GO" id="GO:0007155">
    <property type="term" value="P:cell adhesion"/>
    <property type="evidence" value="ECO:0007669"/>
    <property type="project" value="UniProtKB-KW"/>
</dbReference>
<dbReference type="InterPro" id="IPR038678">
    <property type="entry name" value="Spondin_N_sf"/>
</dbReference>
<dbReference type="FunFam" id="2.20.100.10:FF:000019">
    <property type="entry name" value="Thrombospondin type 1 domain containing 7A"/>
    <property type="match status" value="1"/>
</dbReference>
<evidence type="ECO:0000313" key="11">
    <source>
        <dbReference type="EMBL" id="KAK2717094.1"/>
    </source>
</evidence>
<dbReference type="Gene3D" id="2.20.100.10">
    <property type="entry name" value="Thrombospondin type-1 (TSP1) repeat"/>
    <property type="match status" value="1"/>
</dbReference>
<dbReference type="InterPro" id="IPR051418">
    <property type="entry name" value="Spondin/Thrombospondin_T1"/>
</dbReference>
<dbReference type="PROSITE" id="PS51020">
    <property type="entry name" value="SPONDIN"/>
    <property type="match status" value="1"/>
</dbReference>
<sequence length="438" mass="49784">MSCEKVLALFLLCLLTFLSVVESKPRRSLEKKPKVQVVRGDEMSSCDPDRLTVFRVTLVTHWSRDKFPKQYPEWRPPAQWSKLIGRTHNSSYILFRVGGLPASEGLKEFTETGRTDVLDSQSQGEGGVYDEFNAPPILTGEGKTEAEFFVDGLHPKVSLASRVVPSPDWFVGLDSFDLCVNNRWIESAIIQVDPLDAGTDSGFTFTAPNWPTVPAEKVTRITAKEPNHPANSFHYPDLDELPPIATFYLQKVKEYELSNTYPSKTSMKGYLRDKSSKKLNFMDKSRSEDILPPIYAAEPEFDGNNETILKPIKLKSKKTKIPAGDRKSLLKSITDHYKKQRKVSKKKLHLSGKRHRKREQMLPVPQPLLGHKMKNERNCIVGEWSEWSPCSKECGIGESLRTRPVIRAPKRGGNPCPELEEKKWCGSSRDCSHTYFDW</sequence>
<keyword evidence="4" id="KW-0479">Metal-binding</keyword>
<evidence type="ECO:0000256" key="7">
    <source>
        <dbReference type="ARBA" id="ARBA00023157"/>
    </source>
</evidence>
<dbReference type="PROSITE" id="PS50092">
    <property type="entry name" value="TSP1"/>
    <property type="match status" value="1"/>
</dbReference>
<feature type="chain" id="PRO_5041678122" description="Spondin domain-containing protein" evidence="9">
    <location>
        <begin position="24"/>
        <end position="438"/>
    </location>
</feature>
<evidence type="ECO:0000256" key="3">
    <source>
        <dbReference type="ARBA" id="ARBA00022530"/>
    </source>
</evidence>
<keyword evidence="8" id="KW-0325">Glycoprotein</keyword>
<dbReference type="EMBL" id="JAVRJZ010000011">
    <property type="protein sequence ID" value="KAK2717094.1"/>
    <property type="molecule type" value="Genomic_DNA"/>
</dbReference>
<evidence type="ECO:0000256" key="8">
    <source>
        <dbReference type="ARBA" id="ARBA00023180"/>
    </source>
</evidence>
<name>A0AA88HVN8_ARTSF</name>
<keyword evidence="3" id="KW-0272">Extracellular matrix</keyword>
<keyword evidence="2" id="KW-0964">Secreted</keyword>
<protein>
    <recommendedName>
        <fullName evidence="10">Spondin domain-containing protein</fullName>
    </recommendedName>
</protein>
<evidence type="ECO:0000256" key="4">
    <source>
        <dbReference type="ARBA" id="ARBA00022723"/>
    </source>
</evidence>
<evidence type="ECO:0000256" key="1">
    <source>
        <dbReference type="ARBA" id="ARBA00004498"/>
    </source>
</evidence>
<keyword evidence="12" id="KW-1185">Reference proteome</keyword>
<evidence type="ECO:0000256" key="6">
    <source>
        <dbReference type="ARBA" id="ARBA00022889"/>
    </source>
</evidence>
<keyword evidence="6" id="KW-0130">Cell adhesion</keyword>
<organism evidence="11 12">
    <name type="scientific">Artemia franciscana</name>
    <name type="common">Brine shrimp</name>
    <name type="synonym">Artemia sanfranciscana</name>
    <dbReference type="NCBI Taxonomy" id="6661"/>
    <lineage>
        <taxon>Eukaryota</taxon>
        <taxon>Metazoa</taxon>
        <taxon>Ecdysozoa</taxon>
        <taxon>Arthropoda</taxon>
        <taxon>Crustacea</taxon>
        <taxon>Branchiopoda</taxon>
        <taxon>Anostraca</taxon>
        <taxon>Artemiidae</taxon>
        <taxon>Artemia</taxon>
    </lineage>
</organism>
<dbReference type="InterPro" id="IPR000884">
    <property type="entry name" value="TSP1_rpt"/>
</dbReference>